<dbReference type="AlphaFoldDB" id="A0A3M2VYA9"/>
<comment type="caution">
    <text evidence="1">The sequence shown here is derived from an EMBL/GenBank/DDBJ whole genome shotgun (WGS) entry which is preliminary data.</text>
</comment>
<evidence type="ECO:0000313" key="2">
    <source>
        <dbReference type="Proteomes" id="UP000280292"/>
    </source>
</evidence>
<reference evidence="1 2" key="1">
    <citation type="submission" date="2018-08" db="EMBL/GenBank/DDBJ databases">
        <title>Recombination of ecologically and evolutionarily significant loci maintains genetic cohesion in the Pseudomonas syringae species complex.</title>
        <authorList>
            <person name="Dillon M."/>
            <person name="Thakur S."/>
            <person name="Almeida R.N.D."/>
            <person name="Weir B.S."/>
            <person name="Guttman D.S."/>
        </authorList>
    </citation>
    <scope>NUCLEOTIDE SEQUENCE [LARGE SCALE GENOMIC DNA]</scope>
    <source>
        <strain evidence="1 2">ICMP 3883</strain>
    </source>
</reference>
<dbReference type="EMBL" id="RBNR01000179">
    <property type="protein sequence ID" value="RML43398.1"/>
    <property type="molecule type" value="Genomic_DNA"/>
</dbReference>
<organism evidence="1 2">
    <name type="scientific">Pseudomonas syringae pv. ribicola</name>
    <dbReference type="NCBI Taxonomy" id="55398"/>
    <lineage>
        <taxon>Bacteria</taxon>
        <taxon>Pseudomonadati</taxon>
        <taxon>Pseudomonadota</taxon>
        <taxon>Gammaproteobacteria</taxon>
        <taxon>Pseudomonadales</taxon>
        <taxon>Pseudomonadaceae</taxon>
        <taxon>Pseudomonas</taxon>
    </lineage>
</organism>
<gene>
    <name evidence="1" type="ORF">ALQ95_100998</name>
</gene>
<dbReference type="Proteomes" id="UP000280292">
    <property type="component" value="Unassembled WGS sequence"/>
</dbReference>
<evidence type="ECO:0000313" key="1">
    <source>
        <dbReference type="EMBL" id="RML43398.1"/>
    </source>
</evidence>
<proteinExistence type="predicted"/>
<name>A0A3M2VYA9_PSESI</name>
<accession>A0A3M2VYA9</accession>
<protein>
    <submittedName>
        <fullName evidence="1">Uncharacterized protein</fullName>
    </submittedName>
</protein>
<sequence length="40" mass="4216">MSSGHGKAPSSQSREARTSACPLLYCATVNSHLVTLNDPK</sequence>